<gene>
    <name evidence="2" type="ordered locus">Turpa_3315</name>
</gene>
<keyword evidence="1" id="KW-1133">Transmembrane helix</keyword>
<proteinExistence type="predicted"/>
<evidence type="ECO:0000313" key="2">
    <source>
        <dbReference type="EMBL" id="AFM13953.1"/>
    </source>
</evidence>
<dbReference type="Proteomes" id="UP000006048">
    <property type="component" value="Chromosome"/>
</dbReference>
<dbReference type="AlphaFoldDB" id="I4B9J6"/>
<dbReference type="EMBL" id="CP002959">
    <property type="protein sequence ID" value="AFM13953.1"/>
    <property type="molecule type" value="Genomic_DNA"/>
</dbReference>
<dbReference type="KEGG" id="tpx:Turpa_3315"/>
<feature type="transmembrane region" description="Helical" evidence="1">
    <location>
        <begin position="6"/>
        <end position="26"/>
    </location>
</feature>
<name>I4B9J6_TURPD</name>
<dbReference type="HOGENOM" id="CLU_1330385_0_0_12"/>
<keyword evidence="3" id="KW-1185">Reference proteome</keyword>
<keyword evidence="1" id="KW-0472">Membrane</keyword>
<reference evidence="2 3" key="1">
    <citation type="submission" date="2012-06" db="EMBL/GenBank/DDBJ databases">
        <title>The complete chromosome of genome of Turneriella parva DSM 21527.</title>
        <authorList>
            <consortium name="US DOE Joint Genome Institute (JGI-PGF)"/>
            <person name="Lucas S."/>
            <person name="Han J."/>
            <person name="Lapidus A."/>
            <person name="Bruce D."/>
            <person name="Goodwin L."/>
            <person name="Pitluck S."/>
            <person name="Peters L."/>
            <person name="Kyrpides N."/>
            <person name="Mavromatis K."/>
            <person name="Ivanova N."/>
            <person name="Mikhailova N."/>
            <person name="Chertkov O."/>
            <person name="Detter J.C."/>
            <person name="Tapia R."/>
            <person name="Han C."/>
            <person name="Land M."/>
            <person name="Hauser L."/>
            <person name="Markowitz V."/>
            <person name="Cheng J.-F."/>
            <person name="Hugenholtz P."/>
            <person name="Woyke T."/>
            <person name="Wu D."/>
            <person name="Gronow S."/>
            <person name="Wellnitz S."/>
            <person name="Brambilla E."/>
            <person name="Klenk H.-P."/>
            <person name="Eisen J.A."/>
        </authorList>
    </citation>
    <scope>NUCLEOTIDE SEQUENCE [LARGE SCALE GENOMIC DNA]</scope>
    <source>
        <strain evidence="3">ATCC BAA-1111 / DSM 21527 / NCTC 11395 / H</strain>
    </source>
</reference>
<sequence>MNNWISIAISLVAVTISLVTAWLTFFRRGRLRMTQPTVIYLGPDGKADAKGDNKIFLRTLLYATAKRGLVVESMHIALERGESKQNFSIWVYGEQQMYRGSGLYVNDTGLTYNHHFLLPRDSSDFQFSEGEHRLRVFAKIVDQNSVIELFNTRFTVTKTQAEQIRAGNSGLYFDWGPDSQQYHSHLEPKPEPDITDMFTNLIKEGVGKKKRKKLTL</sequence>
<dbReference type="OrthoDB" id="675261at2"/>
<accession>I4B9J6</accession>
<organism evidence="2 3">
    <name type="scientific">Turneriella parva (strain ATCC BAA-1111 / DSM 21527 / NCTC 11395 / H)</name>
    <name type="common">Leptospira parva</name>
    <dbReference type="NCBI Taxonomy" id="869212"/>
    <lineage>
        <taxon>Bacteria</taxon>
        <taxon>Pseudomonadati</taxon>
        <taxon>Spirochaetota</taxon>
        <taxon>Spirochaetia</taxon>
        <taxon>Leptospirales</taxon>
        <taxon>Leptospiraceae</taxon>
        <taxon>Turneriella</taxon>
    </lineage>
</organism>
<evidence type="ECO:0000256" key="1">
    <source>
        <dbReference type="SAM" id="Phobius"/>
    </source>
</evidence>
<evidence type="ECO:0000313" key="3">
    <source>
        <dbReference type="Proteomes" id="UP000006048"/>
    </source>
</evidence>
<keyword evidence="1" id="KW-0812">Transmembrane</keyword>
<dbReference type="RefSeq" id="WP_014804452.1">
    <property type="nucleotide sequence ID" value="NC_018020.1"/>
</dbReference>
<protein>
    <submittedName>
        <fullName evidence="2">Uncharacterized protein</fullName>
    </submittedName>
</protein>